<comment type="caution">
    <text evidence="1">The sequence shown here is derived from an EMBL/GenBank/DDBJ whole genome shotgun (WGS) entry which is preliminary data.</text>
</comment>
<protein>
    <submittedName>
        <fullName evidence="1">Uncharacterized protein</fullName>
    </submittedName>
</protein>
<dbReference type="Proteomes" id="UP001519344">
    <property type="component" value="Unassembled WGS sequence"/>
</dbReference>
<reference evidence="1 2" key="1">
    <citation type="submission" date="2021-03" db="EMBL/GenBank/DDBJ databases">
        <title>Genomic Encyclopedia of Type Strains, Phase IV (KMG-IV): sequencing the most valuable type-strain genomes for metagenomic binning, comparative biology and taxonomic classification.</title>
        <authorList>
            <person name="Goeker M."/>
        </authorList>
    </citation>
    <scope>NUCLEOTIDE SEQUENCE [LARGE SCALE GENOMIC DNA]</scope>
    <source>
        <strain evidence="1 2">DSM 24950</strain>
    </source>
</reference>
<evidence type="ECO:0000313" key="2">
    <source>
        <dbReference type="Proteomes" id="UP001519344"/>
    </source>
</evidence>
<name>A0ABS4HUN7_9BACL</name>
<proteinExistence type="predicted"/>
<organism evidence="1 2">
    <name type="scientific">Paenibacillus aceris</name>
    <dbReference type="NCBI Taxonomy" id="869555"/>
    <lineage>
        <taxon>Bacteria</taxon>
        <taxon>Bacillati</taxon>
        <taxon>Bacillota</taxon>
        <taxon>Bacilli</taxon>
        <taxon>Bacillales</taxon>
        <taxon>Paenibacillaceae</taxon>
        <taxon>Paenibacillus</taxon>
    </lineage>
</organism>
<sequence length="37" mass="4163">MGLCFGAAIIMWLDVLDVNEPLQKAGEKDDRRTKAEQ</sequence>
<evidence type="ECO:0000313" key="1">
    <source>
        <dbReference type="EMBL" id="MBP1962322.1"/>
    </source>
</evidence>
<keyword evidence="2" id="KW-1185">Reference proteome</keyword>
<dbReference type="EMBL" id="JAGGKV010000003">
    <property type="protein sequence ID" value="MBP1962322.1"/>
    <property type="molecule type" value="Genomic_DNA"/>
</dbReference>
<gene>
    <name evidence="1" type="ORF">J2Z65_001521</name>
</gene>
<accession>A0ABS4HUN7</accession>